<reference evidence="2 3" key="1">
    <citation type="journal article" date="2018" name="Arch. Microbiol.">
        <title>New insights into the metabolic potential of the phototrophic purple bacterium Rhodopila globiformis DSM 161(T) from its draft genome sequence and evidence for a vanadium-dependent nitrogenase.</title>
        <authorList>
            <person name="Imhoff J.F."/>
            <person name="Rahn T."/>
            <person name="Kunzel S."/>
            <person name="Neulinger S.C."/>
        </authorList>
    </citation>
    <scope>NUCLEOTIDE SEQUENCE [LARGE SCALE GENOMIC DNA]</scope>
    <source>
        <strain evidence="2 3">DSM 16996</strain>
    </source>
</reference>
<comment type="caution">
    <text evidence="2">The sequence shown here is derived from an EMBL/GenBank/DDBJ whole genome shotgun (WGS) entry which is preliminary data.</text>
</comment>
<evidence type="ECO:0000256" key="1">
    <source>
        <dbReference type="SAM" id="MobiDB-lite"/>
    </source>
</evidence>
<name>A0A2S6N335_9HYPH</name>
<sequence>MSRVKTLAGLRLVLARIAIRHGLGAPDREQAFALGASEVDHVLGGGLNRAALHEIHAPWADWSAAAGFCLALARRAAPERPLLWARPDFLDDEAGRLNGVGLAEFGVDPALLSLVRGRDAQAVLRAGMEAARCKSLGAALIEIVGTPHVLKNLTATLRLARAAEKSGVTLFLLRVGLEDAQTGPPPSAAASRWQARACLSRALSANAPGAPGFEITLLRHRGLTAERSWRLEWLRDQGLFHQIPEPDDAALPRSLPALPADGAVAPLRRRAG</sequence>
<dbReference type="OrthoDB" id="7202530at2"/>
<feature type="region of interest" description="Disordered" evidence="1">
    <location>
        <begin position="250"/>
        <end position="272"/>
    </location>
</feature>
<feature type="compositionally biased region" description="Low complexity" evidence="1">
    <location>
        <begin position="250"/>
        <end position="261"/>
    </location>
</feature>
<accession>A0A2S6N335</accession>
<dbReference type="RefSeq" id="WP_104508992.1">
    <property type="nucleotide sequence ID" value="NZ_JACIGC010000011.1"/>
</dbReference>
<protein>
    <recommendedName>
        <fullName evidence="4">Protein ImuA</fullName>
    </recommendedName>
</protein>
<dbReference type="Gene3D" id="3.40.50.300">
    <property type="entry name" value="P-loop containing nucleotide triphosphate hydrolases"/>
    <property type="match status" value="1"/>
</dbReference>
<dbReference type="Proteomes" id="UP000239089">
    <property type="component" value="Unassembled WGS sequence"/>
</dbReference>
<evidence type="ECO:0008006" key="4">
    <source>
        <dbReference type="Google" id="ProtNLM"/>
    </source>
</evidence>
<gene>
    <name evidence="2" type="ORF">CCR94_16530</name>
</gene>
<dbReference type="EMBL" id="NHSJ01000100">
    <property type="protein sequence ID" value="PPQ29035.1"/>
    <property type="molecule type" value="Genomic_DNA"/>
</dbReference>
<evidence type="ECO:0000313" key="3">
    <source>
        <dbReference type="Proteomes" id="UP000239089"/>
    </source>
</evidence>
<evidence type="ECO:0000313" key="2">
    <source>
        <dbReference type="EMBL" id="PPQ29035.1"/>
    </source>
</evidence>
<dbReference type="AlphaFoldDB" id="A0A2S6N335"/>
<dbReference type="SUPFAM" id="SSF52540">
    <property type="entry name" value="P-loop containing nucleoside triphosphate hydrolases"/>
    <property type="match status" value="1"/>
</dbReference>
<proteinExistence type="predicted"/>
<organism evidence="2 3">
    <name type="scientific">Rhodoblastus sphagnicola</name>
    <dbReference type="NCBI Taxonomy" id="333368"/>
    <lineage>
        <taxon>Bacteria</taxon>
        <taxon>Pseudomonadati</taxon>
        <taxon>Pseudomonadota</taxon>
        <taxon>Alphaproteobacteria</taxon>
        <taxon>Hyphomicrobiales</taxon>
        <taxon>Rhodoblastaceae</taxon>
        <taxon>Rhodoblastus</taxon>
    </lineage>
</organism>
<keyword evidence="3" id="KW-1185">Reference proteome</keyword>
<dbReference type="InterPro" id="IPR027417">
    <property type="entry name" value="P-loop_NTPase"/>
</dbReference>